<dbReference type="EMBL" id="CAKLBC010000369">
    <property type="protein sequence ID" value="CAH0486144.1"/>
    <property type="molecule type" value="Genomic_DNA"/>
</dbReference>
<dbReference type="AlphaFoldDB" id="A0AAV0TEV6"/>
<evidence type="ECO:0000313" key="1">
    <source>
        <dbReference type="EMBL" id="CAH0486144.1"/>
    </source>
</evidence>
<reference evidence="2" key="2">
    <citation type="submission" date="2022-12" db="EMBL/GenBank/DDBJ databases">
        <authorList>
            <person name="Webb A."/>
        </authorList>
    </citation>
    <scope>NUCLEOTIDE SEQUENCE</scope>
    <source>
        <strain evidence="2">Pf2</strain>
    </source>
</reference>
<dbReference type="Proteomes" id="UP001157938">
    <property type="component" value="Unassembled WGS sequence"/>
</dbReference>
<organism evidence="2 4">
    <name type="scientific">Peronospora farinosa</name>
    <dbReference type="NCBI Taxonomy" id="134698"/>
    <lineage>
        <taxon>Eukaryota</taxon>
        <taxon>Sar</taxon>
        <taxon>Stramenopiles</taxon>
        <taxon>Oomycota</taxon>
        <taxon>Peronosporomycetes</taxon>
        <taxon>Peronosporales</taxon>
        <taxon>Peronosporaceae</taxon>
        <taxon>Peronospora</taxon>
    </lineage>
</organism>
<dbReference type="Proteomes" id="UP001159659">
    <property type="component" value="Unassembled WGS sequence"/>
</dbReference>
<gene>
    <name evidence="1" type="ORF">PFR001_LOCUS1795</name>
    <name evidence="2" type="ORF">PFR002_LOCUS3636</name>
</gene>
<sequence length="110" mass="11858">MASEELFGATPDYVGTVVGTLPGSDIAAELARISSCLDSMEKEPQGPGKYRTEGQVMPSRHIYVGRFGSMGQAPRPDAKVGLGINVQTSRIFAKHSEVYGLSTRAWQEKV</sequence>
<evidence type="ECO:0000313" key="3">
    <source>
        <dbReference type="Proteomes" id="UP001157938"/>
    </source>
</evidence>
<protein>
    <submittedName>
        <fullName evidence="2">Uncharacterized protein</fullName>
    </submittedName>
</protein>
<evidence type="ECO:0000313" key="4">
    <source>
        <dbReference type="Proteomes" id="UP001159659"/>
    </source>
</evidence>
<keyword evidence="3" id="KW-1185">Reference proteome</keyword>
<evidence type="ECO:0000313" key="2">
    <source>
        <dbReference type="EMBL" id="CAI5718461.1"/>
    </source>
</evidence>
<reference evidence="1 3" key="1">
    <citation type="submission" date="2021-11" db="EMBL/GenBank/DDBJ databases">
        <authorList>
            <person name="Islam A."/>
            <person name="Islam S."/>
            <person name="Flora M.S."/>
            <person name="Rahman M."/>
            <person name="Ziaur R.M."/>
            <person name="Epstein J.H."/>
            <person name="Hassan M."/>
            <person name="Klassen M."/>
            <person name="Woodard K."/>
            <person name="Webb A."/>
            <person name="Webby R.J."/>
            <person name="El Zowalaty M.E."/>
        </authorList>
    </citation>
    <scope>NUCLEOTIDE SEQUENCE [LARGE SCALE GENOMIC DNA]</scope>
    <source>
        <strain evidence="1">Pf1</strain>
    </source>
</reference>
<dbReference type="EMBL" id="CANTFK010000594">
    <property type="protein sequence ID" value="CAI5718461.1"/>
    <property type="molecule type" value="Genomic_DNA"/>
</dbReference>
<name>A0AAV0TEV6_9STRA</name>
<accession>A0AAV0TEV6</accession>
<proteinExistence type="predicted"/>
<comment type="caution">
    <text evidence="2">The sequence shown here is derived from an EMBL/GenBank/DDBJ whole genome shotgun (WGS) entry which is preliminary data.</text>
</comment>